<evidence type="ECO:0000313" key="4">
    <source>
        <dbReference type="Proteomes" id="UP001516662"/>
    </source>
</evidence>
<keyword evidence="1" id="KW-1133">Transmembrane helix</keyword>
<dbReference type="Gene3D" id="3.90.420.10">
    <property type="entry name" value="Oxidoreductase, molybdopterin-binding domain"/>
    <property type="match status" value="1"/>
</dbReference>
<dbReference type="EMBL" id="JADCLJ010000006">
    <property type="protein sequence ID" value="MBE4906870.1"/>
    <property type="molecule type" value="Genomic_DNA"/>
</dbReference>
<keyword evidence="1" id="KW-0812">Transmembrane</keyword>
<evidence type="ECO:0000313" key="3">
    <source>
        <dbReference type="EMBL" id="MBE4906870.1"/>
    </source>
</evidence>
<protein>
    <submittedName>
        <fullName evidence="3">Molybdopterin-dependent oxidoreductase</fullName>
    </submittedName>
</protein>
<feature type="transmembrane region" description="Helical" evidence="1">
    <location>
        <begin position="82"/>
        <end position="101"/>
    </location>
</feature>
<keyword evidence="1" id="KW-0472">Membrane</keyword>
<keyword evidence="4" id="KW-1185">Reference proteome</keyword>
<dbReference type="Proteomes" id="UP001516662">
    <property type="component" value="Unassembled WGS sequence"/>
</dbReference>
<name>A0ABR9QEG2_9BACI</name>
<gene>
    <name evidence="3" type="ORF">IMZ08_02205</name>
</gene>
<organism evidence="3 4">
    <name type="scientific">Litchfieldia luteola</name>
    <dbReference type="NCBI Taxonomy" id="682179"/>
    <lineage>
        <taxon>Bacteria</taxon>
        <taxon>Bacillati</taxon>
        <taxon>Bacillota</taxon>
        <taxon>Bacilli</taxon>
        <taxon>Bacillales</taxon>
        <taxon>Bacillaceae</taxon>
        <taxon>Litchfieldia</taxon>
    </lineage>
</organism>
<proteinExistence type="predicted"/>
<feature type="transmembrane region" description="Helical" evidence="1">
    <location>
        <begin position="12"/>
        <end position="29"/>
    </location>
</feature>
<dbReference type="PANTHER" id="PTHR43032">
    <property type="entry name" value="PROTEIN-METHIONINE-SULFOXIDE REDUCTASE"/>
    <property type="match status" value="1"/>
</dbReference>
<dbReference type="InterPro" id="IPR000572">
    <property type="entry name" value="OxRdtase_Mopterin-bd_dom"/>
</dbReference>
<dbReference type="RefSeq" id="WP_193534350.1">
    <property type="nucleotide sequence ID" value="NZ_JADCLJ010000006.1"/>
</dbReference>
<comment type="caution">
    <text evidence="3">The sequence shown here is derived from an EMBL/GenBank/DDBJ whole genome shotgun (WGS) entry which is preliminary data.</text>
</comment>
<reference evidence="3 4" key="1">
    <citation type="submission" date="2020-10" db="EMBL/GenBank/DDBJ databases">
        <title>Bacillus sp. HD4P25, an endophyte from a halophyte.</title>
        <authorList>
            <person name="Sun J.-Q."/>
        </authorList>
    </citation>
    <scope>NUCLEOTIDE SEQUENCE [LARGE SCALE GENOMIC DNA]</scope>
    <source>
        <strain evidence="3 4">YIM 93174</strain>
    </source>
</reference>
<feature type="transmembrane region" description="Helical" evidence="1">
    <location>
        <begin position="41"/>
        <end position="62"/>
    </location>
</feature>
<feature type="transmembrane region" description="Helical" evidence="1">
    <location>
        <begin position="165"/>
        <end position="184"/>
    </location>
</feature>
<evidence type="ECO:0000256" key="1">
    <source>
        <dbReference type="SAM" id="Phobius"/>
    </source>
</evidence>
<evidence type="ECO:0000259" key="2">
    <source>
        <dbReference type="Pfam" id="PF00174"/>
    </source>
</evidence>
<dbReference type="InterPro" id="IPR036374">
    <property type="entry name" value="OxRdtase_Mopterin-bd_sf"/>
</dbReference>
<feature type="domain" description="Oxidoreductase molybdopterin-binding" evidence="2">
    <location>
        <begin position="211"/>
        <end position="356"/>
    </location>
</feature>
<dbReference type="Pfam" id="PF00174">
    <property type="entry name" value="Oxidored_molyb"/>
    <property type="match status" value="1"/>
</dbReference>
<dbReference type="SUPFAM" id="SSF56524">
    <property type="entry name" value="Oxidoreductase molybdopterin-binding domain"/>
    <property type="match status" value="1"/>
</dbReference>
<feature type="transmembrane region" description="Helical" evidence="1">
    <location>
        <begin position="121"/>
        <end position="144"/>
    </location>
</feature>
<sequence length="368" mass="43469">MKARWLIKIHHIHAILVGLLLLSGLSLFIQPVRTFFNEWKIPLVAIHTWIALFYIIIVLLSLKKAIKYTFKKPTLKKFNVHFILGLFLAWSLSGAIMYFQAHFPVPVRNTAVTIHDTVTWIAIPWLLIHSIGHTLKLEIPWPLWWKRHAKKPEWVQENRLQRRDFIKSLSLITIMIFIGGWLKWLTPMLHASNETNRRRGYFRIYNVTNDYPRYENNDWSLTIDGLVEEKKVLTIQQMRQLKWNTIIDDFHCVTGWSVKGVELTGVYIRDLFEAHDIKPKDKYITAYSGDGVYFDTFTLSQLVDEEAMLVFELDGAPLKKAQGYPCRLYHPTMYGYKSVKWIERLTITDERDYGYWQQNGDYDLDGYL</sequence>
<accession>A0ABR9QEG2</accession>